<dbReference type="EMBL" id="VWRR01000019">
    <property type="protein sequence ID" value="KAF6000556.1"/>
    <property type="molecule type" value="Genomic_DNA"/>
</dbReference>
<evidence type="ECO:0000313" key="2">
    <source>
        <dbReference type="EMBL" id="KAF6000556.1"/>
    </source>
</evidence>
<evidence type="ECO:0000313" key="3">
    <source>
        <dbReference type="Proteomes" id="UP000530660"/>
    </source>
</evidence>
<accession>A0A7J7IBT8</accession>
<dbReference type="Proteomes" id="UP000530660">
    <property type="component" value="Unassembled WGS sequence"/>
</dbReference>
<proteinExistence type="predicted"/>
<protein>
    <submittedName>
        <fullName evidence="2">Uncharacterized protein</fullName>
    </submittedName>
</protein>
<comment type="caution">
    <text evidence="2">The sequence shown here is derived from an EMBL/GenBank/DDBJ whole genome shotgun (WGS) entry which is preliminary data.</text>
</comment>
<dbReference type="AlphaFoldDB" id="A0A7J7IBT8"/>
<keyword evidence="3" id="KW-1185">Reference proteome</keyword>
<organism evidence="2 3">
    <name type="scientific">Cyanidiococcus yangmingshanensis</name>
    <dbReference type="NCBI Taxonomy" id="2690220"/>
    <lineage>
        <taxon>Eukaryota</taxon>
        <taxon>Rhodophyta</taxon>
        <taxon>Bangiophyceae</taxon>
        <taxon>Cyanidiales</taxon>
        <taxon>Cyanidiaceae</taxon>
        <taxon>Cyanidiococcus</taxon>
    </lineage>
</organism>
<reference evidence="2 3" key="1">
    <citation type="journal article" date="2020" name="J. Phycol.">
        <title>Comparative genome analysis reveals Cyanidiococcus gen. nov., a new extremophilic red algal genus sister to Cyanidioschyzon (Cyanidioschyzonaceae, Rhodophyta).</title>
        <authorList>
            <person name="Liu S.-L."/>
            <person name="Chiang Y.-R."/>
            <person name="Yoon H.S."/>
            <person name="Fu H.-Y."/>
        </authorList>
    </citation>
    <scope>NUCLEOTIDE SEQUENCE [LARGE SCALE GENOMIC DNA]</scope>
    <source>
        <strain evidence="2 3">THAL066</strain>
    </source>
</reference>
<gene>
    <name evidence="2" type="ORF">F1559_001831</name>
</gene>
<name>A0A7J7IBT8_9RHOD</name>
<feature type="compositionally biased region" description="Basic and acidic residues" evidence="1">
    <location>
        <begin position="41"/>
        <end position="51"/>
    </location>
</feature>
<feature type="compositionally biased region" description="Polar residues" evidence="1">
    <location>
        <begin position="100"/>
        <end position="121"/>
    </location>
</feature>
<feature type="region of interest" description="Disordered" evidence="1">
    <location>
        <begin position="1"/>
        <end position="53"/>
    </location>
</feature>
<evidence type="ECO:0000256" key="1">
    <source>
        <dbReference type="SAM" id="MobiDB-lite"/>
    </source>
</evidence>
<sequence>MIGERKKLAEERARKRYALSLPDENEQAESGTQAHRRKRAAEHARQREKVQEANVALSGMLAALTAARRKRPASSKARSASADDLQTDASTAAGAERNPMTLTESGSIPSMSVGGTQMTSSMLFPSDESAARNVSGPTILLRDVIRALEMDPLARKSRHLERWASRVQRT</sequence>
<feature type="region of interest" description="Disordered" evidence="1">
    <location>
        <begin position="66"/>
        <end position="121"/>
    </location>
</feature>
<feature type="compositionally biased region" description="Basic and acidic residues" evidence="1">
    <location>
        <begin position="1"/>
        <end position="13"/>
    </location>
</feature>